<gene>
    <name evidence="11" type="ORF">GFB47_06715</name>
</gene>
<comment type="similarity">
    <text evidence="2">Belongs to the major facilitator superfamily. Set transporter family.</text>
</comment>
<comment type="subcellular location">
    <subcellularLocation>
        <location evidence="1">Cell membrane</location>
        <topology evidence="1">Multi-pass membrane protein</topology>
    </subcellularLocation>
</comment>
<name>A0A5Q0TE44_9VIBR</name>
<dbReference type="EMBL" id="CP045699">
    <property type="protein sequence ID" value="QGA65130.1"/>
    <property type="molecule type" value="Genomic_DNA"/>
</dbReference>
<evidence type="ECO:0000313" key="12">
    <source>
        <dbReference type="Proteomes" id="UP000348942"/>
    </source>
</evidence>
<feature type="transmembrane region" description="Helical" evidence="9">
    <location>
        <begin position="49"/>
        <end position="73"/>
    </location>
</feature>
<keyword evidence="6 9" id="KW-0812">Transmembrane</keyword>
<feature type="transmembrane region" description="Helical" evidence="9">
    <location>
        <begin position="152"/>
        <end position="171"/>
    </location>
</feature>
<dbReference type="Proteomes" id="UP000348942">
    <property type="component" value="Chromosome 1"/>
</dbReference>
<evidence type="ECO:0000256" key="9">
    <source>
        <dbReference type="SAM" id="Phobius"/>
    </source>
</evidence>
<feature type="transmembrane region" description="Helical" evidence="9">
    <location>
        <begin position="21"/>
        <end position="43"/>
    </location>
</feature>
<dbReference type="PANTHER" id="PTHR23535">
    <property type="entry name" value="SUGAR EFFLUX TRANSPORTER A-RELATED"/>
    <property type="match status" value="1"/>
</dbReference>
<proteinExistence type="inferred from homology"/>
<reference evidence="11 12" key="1">
    <citation type="submission" date="2019-10" db="EMBL/GenBank/DDBJ databases">
        <title>Vibrio sp. nov., isolated from Coralline algae surface.</title>
        <authorList>
            <person name="Geng Y."/>
            <person name="Zhang X."/>
        </authorList>
    </citation>
    <scope>NUCLEOTIDE SEQUENCE [LARGE SCALE GENOMIC DNA]</scope>
    <source>
        <strain evidence="11 12">SM1977</strain>
    </source>
</reference>
<keyword evidence="3" id="KW-0813">Transport</keyword>
<feature type="transmembrane region" description="Helical" evidence="9">
    <location>
        <begin position="342"/>
        <end position="361"/>
    </location>
</feature>
<keyword evidence="7 9" id="KW-1133">Transmembrane helix</keyword>
<evidence type="ECO:0000256" key="6">
    <source>
        <dbReference type="ARBA" id="ARBA00022692"/>
    </source>
</evidence>
<dbReference type="Gene3D" id="1.20.1250.20">
    <property type="entry name" value="MFS general substrate transporter like domains"/>
    <property type="match status" value="2"/>
</dbReference>
<protein>
    <submittedName>
        <fullName evidence="11">MFS transporter</fullName>
    </submittedName>
</protein>
<dbReference type="InterPro" id="IPR036259">
    <property type="entry name" value="MFS_trans_sf"/>
</dbReference>
<keyword evidence="8 9" id="KW-0472">Membrane</keyword>
<dbReference type="SUPFAM" id="SSF103473">
    <property type="entry name" value="MFS general substrate transporter"/>
    <property type="match status" value="1"/>
</dbReference>
<dbReference type="CDD" id="cd17471">
    <property type="entry name" value="MFS_Set"/>
    <property type="match status" value="1"/>
</dbReference>
<evidence type="ECO:0000256" key="5">
    <source>
        <dbReference type="ARBA" id="ARBA00022597"/>
    </source>
</evidence>
<feature type="transmembrane region" description="Helical" evidence="9">
    <location>
        <begin position="177"/>
        <end position="198"/>
    </location>
</feature>
<dbReference type="Pfam" id="PF07690">
    <property type="entry name" value="MFS_1"/>
    <property type="match status" value="1"/>
</dbReference>
<organism evidence="11 12">
    <name type="scientific">Vibrio algicola</name>
    <dbReference type="NCBI Taxonomy" id="2662262"/>
    <lineage>
        <taxon>Bacteria</taxon>
        <taxon>Pseudomonadati</taxon>
        <taxon>Pseudomonadota</taxon>
        <taxon>Gammaproteobacteria</taxon>
        <taxon>Vibrionales</taxon>
        <taxon>Vibrionaceae</taxon>
        <taxon>Vibrio</taxon>
    </lineage>
</organism>
<dbReference type="InterPro" id="IPR011701">
    <property type="entry name" value="MFS"/>
</dbReference>
<evidence type="ECO:0000259" key="10">
    <source>
        <dbReference type="PROSITE" id="PS50850"/>
    </source>
</evidence>
<evidence type="ECO:0000313" key="11">
    <source>
        <dbReference type="EMBL" id="QGA65130.1"/>
    </source>
</evidence>
<evidence type="ECO:0000256" key="4">
    <source>
        <dbReference type="ARBA" id="ARBA00022475"/>
    </source>
</evidence>
<evidence type="ECO:0000256" key="2">
    <source>
        <dbReference type="ARBA" id="ARBA00006523"/>
    </source>
</evidence>
<dbReference type="PROSITE" id="PS50850">
    <property type="entry name" value="MFS"/>
    <property type="match status" value="1"/>
</dbReference>
<dbReference type="GO" id="GO:0022857">
    <property type="term" value="F:transmembrane transporter activity"/>
    <property type="evidence" value="ECO:0007669"/>
    <property type="project" value="InterPro"/>
</dbReference>
<evidence type="ECO:0000256" key="8">
    <source>
        <dbReference type="ARBA" id="ARBA00023136"/>
    </source>
</evidence>
<feature type="transmembrane region" description="Helical" evidence="9">
    <location>
        <begin position="307"/>
        <end position="330"/>
    </location>
</feature>
<evidence type="ECO:0000256" key="3">
    <source>
        <dbReference type="ARBA" id="ARBA00022448"/>
    </source>
</evidence>
<feature type="domain" description="Major facilitator superfamily (MFS) profile" evidence="10">
    <location>
        <begin position="217"/>
        <end position="395"/>
    </location>
</feature>
<feature type="transmembrane region" description="Helical" evidence="9">
    <location>
        <begin position="255"/>
        <end position="277"/>
    </location>
</feature>
<feature type="transmembrane region" description="Helical" evidence="9">
    <location>
        <begin position="218"/>
        <end position="243"/>
    </location>
</feature>
<accession>A0A5Q0TE44</accession>
<sequence length="395" mass="43267">MKRLIYSFFPGSQPDRITTSLLFSCFFVGIAGAFTAPVMSLFISEEVGARPLLIGIFFMVMTISGVLISQVIGWWSDHGIDRKRLILVCNIMGALGFMIFAFNRNYWVLLACSAIFISTTSASIPQIFALAREILDRSTKPSEKFSTVLRAQISLGWVIGPPIAFFIATGFGFTQLFLLAAFMFVILCIVIHKTFPTIEPTPKNPTEIDESLWKDKNIMLLSIAFVFMYCSNNMYLISMPLYITTNLHMDSAVAGWMMGTAAFIEIPIMLLCGSYAARFGKKPMMMVSIVAGALFYVGIIVNTSLSGFIALQILNGVFIGVTAALGISFFQDLKPKKMGQVTTLYSNAIKTGGILGGAFAGSIAEYFGFHAVFFVSAAMTLVALLAMWTVKEAKA</sequence>
<feature type="transmembrane region" description="Helical" evidence="9">
    <location>
        <begin position="284"/>
        <end position="301"/>
    </location>
</feature>
<dbReference type="RefSeq" id="WP_153447279.1">
    <property type="nucleotide sequence ID" value="NZ_CP045699.1"/>
</dbReference>
<dbReference type="InterPro" id="IPR020846">
    <property type="entry name" value="MFS_dom"/>
</dbReference>
<keyword evidence="4" id="KW-1003">Cell membrane</keyword>
<dbReference type="GO" id="GO:0005886">
    <property type="term" value="C:plasma membrane"/>
    <property type="evidence" value="ECO:0007669"/>
    <property type="project" value="UniProtKB-SubCell"/>
</dbReference>
<feature type="transmembrane region" description="Helical" evidence="9">
    <location>
        <begin position="367"/>
        <end position="390"/>
    </location>
</feature>
<evidence type="ECO:0000256" key="7">
    <source>
        <dbReference type="ARBA" id="ARBA00022989"/>
    </source>
</evidence>
<keyword evidence="5" id="KW-0762">Sugar transport</keyword>
<evidence type="ECO:0000256" key="1">
    <source>
        <dbReference type="ARBA" id="ARBA00004651"/>
    </source>
</evidence>
<dbReference type="AlphaFoldDB" id="A0A5Q0TE44"/>
<keyword evidence="12" id="KW-1185">Reference proteome</keyword>
<feature type="transmembrane region" description="Helical" evidence="9">
    <location>
        <begin position="108"/>
        <end position="131"/>
    </location>
</feature>
<feature type="transmembrane region" description="Helical" evidence="9">
    <location>
        <begin position="85"/>
        <end position="102"/>
    </location>
</feature>
<dbReference type="PANTHER" id="PTHR23535:SF2">
    <property type="entry name" value="SUGAR EFFLUX TRANSPORTER A-RELATED"/>
    <property type="match status" value="1"/>
</dbReference>